<dbReference type="RefSeq" id="WP_078306476.1">
    <property type="nucleotide sequence ID" value="NZ_CP147511.1"/>
</dbReference>
<dbReference type="AlphaFoldDB" id="A0A1T0CJD4"/>
<dbReference type="GO" id="GO:0050660">
    <property type="term" value="F:flavin adenine dinucleotide binding"/>
    <property type="evidence" value="ECO:0007669"/>
    <property type="project" value="InterPro"/>
</dbReference>
<dbReference type="SUPFAM" id="SSF56176">
    <property type="entry name" value="FAD-binding/transporter-associated domain-like"/>
    <property type="match status" value="1"/>
</dbReference>
<dbReference type="Proteomes" id="UP000191094">
    <property type="component" value="Unassembled WGS sequence"/>
</dbReference>
<gene>
    <name evidence="11" type="ORF">B0682_02150</name>
</gene>
<evidence type="ECO:0000256" key="8">
    <source>
        <dbReference type="ARBA" id="ARBA00040729"/>
    </source>
</evidence>
<evidence type="ECO:0000256" key="3">
    <source>
        <dbReference type="ARBA" id="ARBA00022737"/>
    </source>
</evidence>
<dbReference type="PANTHER" id="PTHR22777">
    <property type="entry name" value="HEMOLYSIN-RELATED"/>
    <property type="match status" value="1"/>
</dbReference>
<evidence type="ECO:0000256" key="7">
    <source>
        <dbReference type="ARBA" id="ARBA00037273"/>
    </source>
</evidence>
<dbReference type="InterPro" id="IPR054115">
    <property type="entry name" value="CorC_N"/>
</dbReference>
<dbReference type="GO" id="GO:0005886">
    <property type="term" value="C:plasma membrane"/>
    <property type="evidence" value="ECO:0007669"/>
    <property type="project" value="TreeGrafter"/>
</dbReference>
<dbReference type="Pfam" id="PF21917">
    <property type="entry name" value="NMB0537_N"/>
    <property type="match status" value="1"/>
</dbReference>
<evidence type="ECO:0000256" key="9">
    <source>
        <dbReference type="PROSITE-ProRule" id="PRU00703"/>
    </source>
</evidence>
<dbReference type="SMART" id="SM01091">
    <property type="entry name" value="CorC_HlyC"/>
    <property type="match status" value="1"/>
</dbReference>
<evidence type="ECO:0000313" key="12">
    <source>
        <dbReference type="Proteomes" id="UP000191094"/>
    </source>
</evidence>
<keyword evidence="4" id="KW-0460">Magnesium</keyword>
<dbReference type="OrthoDB" id="9798188at2"/>
<evidence type="ECO:0000256" key="4">
    <source>
        <dbReference type="ARBA" id="ARBA00022842"/>
    </source>
</evidence>
<keyword evidence="2" id="KW-0813">Transport</keyword>
<dbReference type="SUPFAM" id="SSF54631">
    <property type="entry name" value="CBS-domain pair"/>
    <property type="match status" value="1"/>
</dbReference>
<evidence type="ECO:0000256" key="1">
    <source>
        <dbReference type="ARBA" id="ARBA00006337"/>
    </source>
</evidence>
<comment type="similarity">
    <text evidence="1">Belongs to the UPF0053 family.</text>
</comment>
<sequence>MSDDSSHFSTSSGWSRGLKRWLSAAPETRDELIDIVHDSRQFLQPDTVDMLEGVLDLPATQIREIMTPRPNVVGLHELDGLEDIMAVFLESAHSRYPVFDSQDGDAVIGILLAKDLLPLLMATIKADKADKADKANKGNDDNTASTANAQSRTFRIRDLVRQPLYINENARSDTLLRLLQKTQVHMAVVVDDFGNFAGVVTMEDLLEEIVGDIVDEHDDLDEDSNINNIVPHASMPNVWIVQASTLIESCNEALGAAFDDSEVDTMGGLVMQKLGSVGDLSGESVDIDGWQLTVLQVEGRFIHTLELKKMP</sequence>
<reference evidence="11 12" key="1">
    <citation type="submission" date="2017-02" db="EMBL/GenBank/DDBJ databases">
        <title>Draft genome sequence of Moraxella lincolnii CCUG 9405T type strain.</title>
        <authorList>
            <person name="Salva-Serra F."/>
            <person name="Engstrom-Jakobsson H."/>
            <person name="Thorell K."/>
            <person name="Jaen-Luchoro D."/>
            <person name="Gonzales-Siles L."/>
            <person name="Karlsson R."/>
            <person name="Yazdan S."/>
            <person name="Boulund F."/>
            <person name="Johnning A."/>
            <person name="Engstrand L."/>
            <person name="Kristiansson E."/>
            <person name="Moore E."/>
        </authorList>
    </citation>
    <scope>NUCLEOTIDE SEQUENCE [LARGE SCALE GENOMIC DNA]</scope>
    <source>
        <strain evidence="11 12">CCUG 9405</strain>
    </source>
</reference>
<evidence type="ECO:0000256" key="6">
    <source>
        <dbReference type="ARBA" id="ARBA00023285"/>
    </source>
</evidence>
<dbReference type="InterPro" id="IPR000644">
    <property type="entry name" value="CBS_dom"/>
</dbReference>
<protein>
    <recommendedName>
        <fullName evidence="8">Magnesium and cobalt efflux protein CorC</fullName>
    </recommendedName>
</protein>
<dbReference type="STRING" id="90241.B0682_02150"/>
<dbReference type="InterPro" id="IPR044751">
    <property type="entry name" value="Ion_transp-like_CBS"/>
</dbReference>
<comment type="function">
    <text evidence="7">Plays a role in the transport of magnesium and cobalt ions.</text>
</comment>
<feature type="domain" description="CBS" evidence="10">
    <location>
        <begin position="66"/>
        <end position="128"/>
    </location>
</feature>
<dbReference type="PROSITE" id="PS51371">
    <property type="entry name" value="CBS"/>
    <property type="match status" value="2"/>
</dbReference>
<dbReference type="InterPro" id="IPR036318">
    <property type="entry name" value="FAD-bd_PCMH-like_sf"/>
</dbReference>
<dbReference type="SMART" id="SM00116">
    <property type="entry name" value="CBS"/>
    <property type="match status" value="2"/>
</dbReference>
<dbReference type="Gene3D" id="3.10.580.10">
    <property type="entry name" value="CBS-domain"/>
    <property type="match status" value="1"/>
</dbReference>
<dbReference type="EMBL" id="MUYT01000003">
    <property type="protein sequence ID" value="OOS22444.1"/>
    <property type="molecule type" value="Genomic_DNA"/>
</dbReference>
<evidence type="ECO:0000256" key="5">
    <source>
        <dbReference type="ARBA" id="ARBA00023122"/>
    </source>
</evidence>
<dbReference type="Pfam" id="PF00571">
    <property type="entry name" value="CBS"/>
    <property type="match status" value="2"/>
</dbReference>
<dbReference type="Pfam" id="PF03471">
    <property type="entry name" value="CorC_HlyC"/>
    <property type="match status" value="1"/>
</dbReference>
<feature type="domain" description="CBS" evidence="10">
    <location>
        <begin position="159"/>
        <end position="220"/>
    </location>
</feature>
<name>A0A1T0CJD4_9GAMM</name>
<dbReference type="InterPro" id="IPR005170">
    <property type="entry name" value="Transptr-assoc_dom"/>
</dbReference>
<comment type="caution">
    <text evidence="11">The sequence shown here is derived from an EMBL/GenBank/DDBJ whole genome shotgun (WGS) entry which is preliminary data.</text>
</comment>
<evidence type="ECO:0000256" key="2">
    <source>
        <dbReference type="ARBA" id="ARBA00022448"/>
    </source>
</evidence>
<dbReference type="FunFam" id="3.10.580.10:FF:000002">
    <property type="entry name" value="Magnesium/cobalt efflux protein CorC"/>
    <property type="match status" value="1"/>
</dbReference>
<keyword evidence="6" id="KW-0170">Cobalt</keyword>
<keyword evidence="3" id="KW-0677">Repeat</keyword>
<keyword evidence="12" id="KW-1185">Reference proteome</keyword>
<proteinExistence type="inferred from homology"/>
<dbReference type="Gene3D" id="3.30.465.10">
    <property type="match status" value="1"/>
</dbReference>
<dbReference type="PANTHER" id="PTHR22777:SF27">
    <property type="entry name" value="MAGNESIUM AND COBALT EFFLUX PROTEIN CORC"/>
    <property type="match status" value="1"/>
</dbReference>
<evidence type="ECO:0000259" key="10">
    <source>
        <dbReference type="PROSITE" id="PS51371"/>
    </source>
</evidence>
<dbReference type="InterPro" id="IPR016169">
    <property type="entry name" value="FAD-bd_PCMH_sub2"/>
</dbReference>
<dbReference type="InterPro" id="IPR046342">
    <property type="entry name" value="CBS_dom_sf"/>
</dbReference>
<keyword evidence="5 9" id="KW-0129">CBS domain</keyword>
<organism evidence="11 12">
    <name type="scientific">Lwoffella lincolnii</name>
    <dbReference type="NCBI Taxonomy" id="90241"/>
    <lineage>
        <taxon>Bacteria</taxon>
        <taxon>Pseudomonadati</taxon>
        <taxon>Pseudomonadota</taxon>
        <taxon>Gammaproteobacteria</taxon>
        <taxon>Moraxellales</taxon>
        <taxon>Moraxellaceae</taxon>
        <taxon>Lwoffella</taxon>
    </lineage>
</organism>
<dbReference type="CDD" id="cd04590">
    <property type="entry name" value="CBS_pair_CorC_HlyC_assoc"/>
    <property type="match status" value="1"/>
</dbReference>
<accession>A0A1T0CJD4</accession>
<evidence type="ECO:0000313" key="11">
    <source>
        <dbReference type="EMBL" id="OOS22444.1"/>
    </source>
</evidence>